<evidence type="ECO:0000256" key="3">
    <source>
        <dbReference type="ARBA" id="ARBA00022801"/>
    </source>
</evidence>
<accession>A0A421B3H9</accession>
<dbReference type="SUPFAM" id="SSF55486">
    <property type="entry name" value="Metalloproteases ('zincins'), catalytic domain"/>
    <property type="match status" value="1"/>
</dbReference>
<feature type="region of interest" description="Disordered" evidence="5">
    <location>
        <begin position="33"/>
        <end position="72"/>
    </location>
</feature>
<dbReference type="Pfam" id="PF00413">
    <property type="entry name" value="Peptidase_M10"/>
    <property type="match status" value="1"/>
</dbReference>
<comment type="caution">
    <text evidence="8">The sequence shown here is derived from an EMBL/GenBank/DDBJ whole genome shotgun (WGS) entry which is preliminary data.</text>
</comment>
<sequence length="288" mass="30772">MSLVSARRLGVLLTSATAVVLLGLSSPVAAAAAPTAPAAPPPGKPLVTTDVKPPTQPVTKRPPTAPGQVDQGVRTIKRNADGSYSMSVYSPAPGVTDQDLYRRLKARGVRDLVNPSQAVTTFDDGSCAWGTSTTAACPRVEWARNGHSHPQIYFNDHTSAAWPVDAAVAKWNQAEGVDSWYRWNSCPNVAGSHCVHVYSANYGETGTVGVTHLQWTGDYFSDGQVSIELNDFYNITAARHRKSTCHELGHALGLGHSSSSGSCMISGAYETLYPDSNDYNLLHDLYQG</sequence>
<keyword evidence="2" id="KW-0479">Metal-binding</keyword>
<dbReference type="GO" id="GO:0004222">
    <property type="term" value="F:metalloendopeptidase activity"/>
    <property type="evidence" value="ECO:0007669"/>
    <property type="project" value="InterPro"/>
</dbReference>
<keyword evidence="9" id="KW-1185">Reference proteome</keyword>
<dbReference type="Proteomes" id="UP000282454">
    <property type="component" value="Unassembled WGS sequence"/>
</dbReference>
<keyword evidence="6" id="KW-0732">Signal</keyword>
<evidence type="ECO:0000313" key="9">
    <source>
        <dbReference type="Proteomes" id="UP000282454"/>
    </source>
</evidence>
<dbReference type="Gene3D" id="3.40.390.10">
    <property type="entry name" value="Collagenase (Catalytic Domain)"/>
    <property type="match status" value="1"/>
</dbReference>
<dbReference type="GO" id="GO:0006508">
    <property type="term" value="P:proteolysis"/>
    <property type="evidence" value="ECO:0007669"/>
    <property type="project" value="UniProtKB-KW"/>
</dbReference>
<evidence type="ECO:0000313" key="8">
    <source>
        <dbReference type="EMBL" id="RLK58885.1"/>
    </source>
</evidence>
<dbReference type="RefSeq" id="WP_147460027.1">
    <property type="nucleotide sequence ID" value="NZ_RCDD01000002.1"/>
</dbReference>
<dbReference type="InterPro" id="IPR024079">
    <property type="entry name" value="MetalloPept_cat_dom_sf"/>
</dbReference>
<organism evidence="8 9">
    <name type="scientific">Actinokineospora cianjurensis</name>
    <dbReference type="NCBI Taxonomy" id="585224"/>
    <lineage>
        <taxon>Bacteria</taxon>
        <taxon>Bacillati</taxon>
        <taxon>Actinomycetota</taxon>
        <taxon>Actinomycetes</taxon>
        <taxon>Pseudonocardiales</taxon>
        <taxon>Pseudonocardiaceae</taxon>
        <taxon>Actinokineospora</taxon>
    </lineage>
</organism>
<gene>
    <name evidence="8" type="ORF">CLV68_3365</name>
</gene>
<dbReference type="InterPro" id="IPR001818">
    <property type="entry name" value="Pept_M10_metallopeptidase"/>
</dbReference>
<reference evidence="8 9" key="1">
    <citation type="submission" date="2018-10" db="EMBL/GenBank/DDBJ databases">
        <title>Genomic Encyclopedia of Archaeal and Bacterial Type Strains, Phase II (KMG-II): from individual species to whole genera.</title>
        <authorList>
            <person name="Goeker M."/>
        </authorList>
    </citation>
    <scope>NUCLEOTIDE SEQUENCE [LARGE SCALE GENOMIC DNA]</scope>
    <source>
        <strain evidence="8 9">DSM 45657</strain>
    </source>
</reference>
<keyword evidence="3" id="KW-0378">Hydrolase</keyword>
<evidence type="ECO:0000256" key="5">
    <source>
        <dbReference type="SAM" id="MobiDB-lite"/>
    </source>
</evidence>
<evidence type="ECO:0000259" key="7">
    <source>
        <dbReference type="Pfam" id="PF00413"/>
    </source>
</evidence>
<feature type="signal peptide" evidence="6">
    <location>
        <begin position="1"/>
        <end position="31"/>
    </location>
</feature>
<keyword evidence="4" id="KW-0862">Zinc</keyword>
<proteinExistence type="predicted"/>
<dbReference type="EMBL" id="RCDD01000002">
    <property type="protein sequence ID" value="RLK58885.1"/>
    <property type="molecule type" value="Genomic_DNA"/>
</dbReference>
<evidence type="ECO:0000256" key="4">
    <source>
        <dbReference type="ARBA" id="ARBA00022833"/>
    </source>
</evidence>
<feature type="domain" description="Peptidase M10 metallopeptidase" evidence="7">
    <location>
        <begin position="243"/>
        <end position="281"/>
    </location>
</feature>
<evidence type="ECO:0000256" key="1">
    <source>
        <dbReference type="ARBA" id="ARBA00022670"/>
    </source>
</evidence>
<name>A0A421B3H9_9PSEU</name>
<protein>
    <submittedName>
        <fullName evidence="8">Matrixin</fullName>
    </submittedName>
</protein>
<evidence type="ECO:0000256" key="2">
    <source>
        <dbReference type="ARBA" id="ARBA00022723"/>
    </source>
</evidence>
<dbReference type="AlphaFoldDB" id="A0A421B3H9"/>
<dbReference type="GO" id="GO:0008270">
    <property type="term" value="F:zinc ion binding"/>
    <property type="evidence" value="ECO:0007669"/>
    <property type="project" value="InterPro"/>
</dbReference>
<dbReference type="OrthoDB" id="7594344at2"/>
<dbReference type="GO" id="GO:0031012">
    <property type="term" value="C:extracellular matrix"/>
    <property type="evidence" value="ECO:0007669"/>
    <property type="project" value="InterPro"/>
</dbReference>
<evidence type="ECO:0000256" key="6">
    <source>
        <dbReference type="SAM" id="SignalP"/>
    </source>
</evidence>
<feature type="chain" id="PRO_5039662407" evidence="6">
    <location>
        <begin position="32"/>
        <end position="288"/>
    </location>
</feature>
<keyword evidence="1" id="KW-0645">Protease</keyword>